<gene>
    <name evidence="1" type="ORF">CBM2613_B110197</name>
</gene>
<accession>A0A375E737</accession>
<organism evidence="1">
    <name type="scientific">Cupriavidus taiwanensis</name>
    <dbReference type="NCBI Taxonomy" id="164546"/>
    <lineage>
        <taxon>Bacteria</taxon>
        <taxon>Pseudomonadati</taxon>
        <taxon>Pseudomonadota</taxon>
        <taxon>Betaproteobacteria</taxon>
        <taxon>Burkholderiales</taxon>
        <taxon>Burkholderiaceae</taxon>
        <taxon>Cupriavidus</taxon>
    </lineage>
</organism>
<evidence type="ECO:0000313" key="1">
    <source>
        <dbReference type="EMBL" id="SOZ68111.1"/>
    </source>
</evidence>
<name>A0A375E737_9BURK</name>
<dbReference type="EMBL" id="OFTH01000036">
    <property type="protein sequence ID" value="SOZ68111.1"/>
    <property type="molecule type" value="Genomic_DNA"/>
</dbReference>
<comment type="caution">
    <text evidence="1">The sequence shown here is derived from an EMBL/GenBank/DDBJ whole genome shotgun (WGS) entry which is preliminary data.</text>
</comment>
<reference evidence="1" key="1">
    <citation type="submission" date="2018-01" db="EMBL/GenBank/DDBJ databases">
        <authorList>
            <person name="Clerissi C."/>
        </authorList>
    </citation>
    <scope>NUCLEOTIDE SEQUENCE</scope>
    <source>
        <strain evidence="1">Cupriavidus taiwanensis STM 8556</strain>
    </source>
</reference>
<sequence length="75" mass="8397">MNCPPNRERNHAVIPHNDAFPQSNVRSSCLVFGNSYQRISIQADSLQTPIQSINDNNFLLRAASSKCLLKIDGRI</sequence>
<protein>
    <submittedName>
        <fullName evidence="1">Uncharacterized protein</fullName>
    </submittedName>
</protein>
<proteinExistence type="predicted"/>
<dbReference type="Proteomes" id="UP000256952">
    <property type="component" value="Chromosome CBM2613_b"/>
</dbReference>
<dbReference type="AlphaFoldDB" id="A0A375E737"/>